<evidence type="ECO:0000313" key="2">
    <source>
        <dbReference type="Proteomes" id="UP000760819"/>
    </source>
</evidence>
<dbReference type="EMBL" id="JAGQLI010000029">
    <property type="protein sequence ID" value="MCA9378897.1"/>
    <property type="molecule type" value="Genomic_DNA"/>
</dbReference>
<feature type="non-terminal residue" evidence="1">
    <location>
        <position position="1"/>
    </location>
</feature>
<accession>A0A955I6U4</accession>
<name>A0A955I6U4_9BACT</name>
<proteinExistence type="predicted"/>
<sequence>NRQQPVEKITTPEFGLGVSLEDMSGLQDQINSLLSASLLTDSFDGLEVLKLMPGLTNIALTNPLIIGADIQFSVRGEPGLNLSLKGKLLRDSGALTYAGQGNLLTGGTDLPISVVISGNDIYLKAGETDRSLLTSSQQLALDFVVGQWVRFDAANYFSGVAQSLNVNLSVPEERRAEIGNLWQETPIFKVESTESLTFADAELNCALAKLNQEAFPGAELSDRSFQLVLCEKSTSELPATITLTETWGSVNGWDLTVQIYQTEAEITEFSLPDNYKELGEIINFIYN</sequence>
<evidence type="ECO:0000313" key="1">
    <source>
        <dbReference type="EMBL" id="MCA9378897.1"/>
    </source>
</evidence>
<reference evidence="1" key="1">
    <citation type="submission" date="2020-04" db="EMBL/GenBank/DDBJ databases">
        <authorList>
            <person name="Zhang T."/>
        </authorList>
    </citation>
    <scope>NUCLEOTIDE SEQUENCE</scope>
    <source>
        <strain evidence="1">HKST-UBA12</strain>
    </source>
</reference>
<dbReference type="AlphaFoldDB" id="A0A955I6U4"/>
<protein>
    <submittedName>
        <fullName evidence="1">Uncharacterized protein</fullName>
    </submittedName>
</protein>
<reference evidence="1" key="2">
    <citation type="journal article" date="2021" name="Microbiome">
        <title>Successional dynamics and alternative stable states in a saline activated sludge microbial community over 9 years.</title>
        <authorList>
            <person name="Wang Y."/>
            <person name="Ye J."/>
            <person name="Ju F."/>
            <person name="Liu L."/>
            <person name="Boyd J.A."/>
            <person name="Deng Y."/>
            <person name="Parks D.H."/>
            <person name="Jiang X."/>
            <person name="Yin X."/>
            <person name="Woodcroft B.J."/>
            <person name="Tyson G.W."/>
            <person name="Hugenholtz P."/>
            <person name="Polz M.F."/>
            <person name="Zhang T."/>
        </authorList>
    </citation>
    <scope>NUCLEOTIDE SEQUENCE</scope>
    <source>
        <strain evidence="1">HKST-UBA12</strain>
    </source>
</reference>
<comment type="caution">
    <text evidence="1">The sequence shown here is derived from an EMBL/GenBank/DDBJ whole genome shotgun (WGS) entry which is preliminary data.</text>
</comment>
<organism evidence="1 2">
    <name type="scientific">Candidatus Dojkabacteria bacterium</name>
    <dbReference type="NCBI Taxonomy" id="2099670"/>
    <lineage>
        <taxon>Bacteria</taxon>
        <taxon>Candidatus Dojkabacteria</taxon>
    </lineage>
</organism>
<dbReference type="Proteomes" id="UP000760819">
    <property type="component" value="Unassembled WGS sequence"/>
</dbReference>
<gene>
    <name evidence="1" type="ORF">KC640_00565</name>
</gene>